<dbReference type="CDD" id="cd01040">
    <property type="entry name" value="Mb-like"/>
    <property type="match status" value="1"/>
</dbReference>
<comment type="similarity">
    <text evidence="1">Belongs to the globin family.</text>
</comment>
<dbReference type="KEGG" id="amob:HG15A2_19600"/>
<name>A0A517MUY0_9BACT</name>
<keyword evidence="4" id="KW-1185">Reference proteome</keyword>
<dbReference type="InterPro" id="IPR009050">
    <property type="entry name" value="Globin-like_sf"/>
</dbReference>
<evidence type="ECO:0000313" key="4">
    <source>
        <dbReference type="Proteomes" id="UP000319852"/>
    </source>
</evidence>
<dbReference type="AlphaFoldDB" id="A0A517MUY0"/>
<accession>A0A517MUY0</accession>
<evidence type="ECO:0000256" key="1">
    <source>
        <dbReference type="RuleBase" id="RU000356"/>
    </source>
</evidence>
<proteinExistence type="inferred from homology"/>
<evidence type="ECO:0000313" key="3">
    <source>
        <dbReference type="EMBL" id="QDS98679.1"/>
    </source>
</evidence>
<evidence type="ECO:0000259" key="2">
    <source>
        <dbReference type="Pfam" id="PF00042"/>
    </source>
</evidence>
<dbReference type="GO" id="GO:0005344">
    <property type="term" value="F:oxygen carrier activity"/>
    <property type="evidence" value="ECO:0007669"/>
    <property type="project" value="UniProtKB-KW"/>
</dbReference>
<keyword evidence="1" id="KW-0813">Transport</keyword>
<gene>
    <name evidence="3" type="ORF">HG15A2_19600</name>
</gene>
<dbReference type="RefSeq" id="WP_145059904.1">
    <property type="nucleotide sequence ID" value="NZ_CP036263.1"/>
</dbReference>
<dbReference type="Proteomes" id="UP000319852">
    <property type="component" value="Chromosome"/>
</dbReference>
<dbReference type="EMBL" id="CP036263">
    <property type="protein sequence ID" value="QDS98679.1"/>
    <property type="molecule type" value="Genomic_DNA"/>
</dbReference>
<dbReference type="GO" id="GO:0020037">
    <property type="term" value="F:heme binding"/>
    <property type="evidence" value="ECO:0007669"/>
    <property type="project" value="InterPro"/>
</dbReference>
<dbReference type="Gene3D" id="1.10.490.10">
    <property type="entry name" value="Globins"/>
    <property type="match status" value="1"/>
</dbReference>
<keyword evidence="1" id="KW-0349">Heme</keyword>
<dbReference type="OrthoDB" id="980856at2"/>
<keyword evidence="1" id="KW-0561">Oxygen transport</keyword>
<keyword evidence="1" id="KW-0479">Metal-binding</keyword>
<dbReference type="Pfam" id="PF00042">
    <property type="entry name" value="Globin"/>
    <property type="match status" value="1"/>
</dbReference>
<sequence length="135" mass="15726">MDEPTPKELFLQSVSRCVGIEAFIPSFYDRFLASSEEIRAKFRFTDFEKQNKMLARSLELCACATAGEAESLAEINERATTHNRDHMNIEPRLYDTWLDSIVETASEFDDEWTDAIEAAWRRILGHVVQRMVRKY</sequence>
<dbReference type="InterPro" id="IPR044399">
    <property type="entry name" value="Mb-like_M"/>
</dbReference>
<reference evidence="3 4" key="1">
    <citation type="submission" date="2019-02" db="EMBL/GenBank/DDBJ databases">
        <title>Deep-cultivation of Planctomycetes and their phenomic and genomic characterization uncovers novel biology.</title>
        <authorList>
            <person name="Wiegand S."/>
            <person name="Jogler M."/>
            <person name="Boedeker C."/>
            <person name="Pinto D."/>
            <person name="Vollmers J."/>
            <person name="Rivas-Marin E."/>
            <person name="Kohn T."/>
            <person name="Peeters S.H."/>
            <person name="Heuer A."/>
            <person name="Rast P."/>
            <person name="Oberbeckmann S."/>
            <person name="Bunk B."/>
            <person name="Jeske O."/>
            <person name="Meyerdierks A."/>
            <person name="Storesund J.E."/>
            <person name="Kallscheuer N."/>
            <person name="Luecker S."/>
            <person name="Lage O.M."/>
            <person name="Pohl T."/>
            <person name="Merkel B.J."/>
            <person name="Hornburger P."/>
            <person name="Mueller R.-W."/>
            <person name="Bruemmer F."/>
            <person name="Labrenz M."/>
            <person name="Spormann A.M."/>
            <person name="Op den Camp H."/>
            <person name="Overmann J."/>
            <person name="Amann R."/>
            <person name="Jetten M.S.M."/>
            <person name="Mascher T."/>
            <person name="Medema M.H."/>
            <person name="Devos D.P."/>
            <person name="Kaster A.-K."/>
            <person name="Ovreas L."/>
            <person name="Rohde M."/>
            <person name="Galperin M.Y."/>
            <person name="Jogler C."/>
        </authorList>
    </citation>
    <scope>NUCLEOTIDE SEQUENCE [LARGE SCALE GENOMIC DNA]</scope>
    <source>
        <strain evidence="3 4">HG15A2</strain>
    </source>
</reference>
<keyword evidence="1" id="KW-0408">Iron</keyword>
<feature type="domain" description="Globin" evidence="2">
    <location>
        <begin position="27"/>
        <end position="131"/>
    </location>
</feature>
<protein>
    <recommendedName>
        <fullName evidence="2">Globin domain-containing protein</fullName>
    </recommendedName>
</protein>
<dbReference type="SUPFAM" id="SSF46458">
    <property type="entry name" value="Globin-like"/>
    <property type="match status" value="1"/>
</dbReference>
<dbReference type="InterPro" id="IPR012292">
    <property type="entry name" value="Globin/Proto"/>
</dbReference>
<organism evidence="3 4">
    <name type="scientific">Adhaeretor mobilis</name>
    <dbReference type="NCBI Taxonomy" id="1930276"/>
    <lineage>
        <taxon>Bacteria</taxon>
        <taxon>Pseudomonadati</taxon>
        <taxon>Planctomycetota</taxon>
        <taxon>Planctomycetia</taxon>
        <taxon>Pirellulales</taxon>
        <taxon>Lacipirellulaceae</taxon>
        <taxon>Adhaeretor</taxon>
    </lineage>
</organism>
<dbReference type="GO" id="GO:0019825">
    <property type="term" value="F:oxygen binding"/>
    <property type="evidence" value="ECO:0007669"/>
    <property type="project" value="InterPro"/>
</dbReference>
<dbReference type="InterPro" id="IPR000971">
    <property type="entry name" value="Globin"/>
</dbReference>